<keyword evidence="3" id="KW-0053">Apoptosis</keyword>
<comment type="caution">
    <text evidence="8">The sequence shown here is derived from an EMBL/GenBank/DDBJ whole genome shotgun (WGS) entry which is preliminary data.</text>
</comment>
<dbReference type="SMART" id="SM00115">
    <property type="entry name" value="CASc"/>
    <property type="match status" value="1"/>
</dbReference>
<keyword evidence="9" id="KW-1185">Reference proteome</keyword>
<accession>A0A1Y3AUE4</accession>
<dbReference type="AlphaFoldDB" id="A0A1Y3AUE4"/>
<evidence type="ECO:0000259" key="7">
    <source>
        <dbReference type="PROSITE" id="PS50208"/>
    </source>
</evidence>
<dbReference type="InterPro" id="IPR029030">
    <property type="entry name" value="Caspase-like_dom_sf"/>
</dbReference>
<keyword evidence="2" id="KW-0645">Protease</keyword>
<evidence type="ECO:0000256" key="1">
    <source>
        <dbReference type="ARBA" id="ARBA00010134"/>
    </source>
</evidence>
<dbReference type="InterPro" id="IPR002138">
    <property type="entry name" value="Pept_C14_p10"/>
</dbReference>
<dbReference type="PANTHER" id="PTHR47901">
    <property type="entry name" value="CASPASE RECRUITMENT DOMAIN-CONTAINING PROTEIN 18"/>
    <property type="match status" value="1"/>
</dbReference>
<gene>
    <name evidence="8" type="ORF">BLA29_005430</name>
</gene>
<dbReference type="SUPFAM" id="SSF52129">
    <property type="entry name" value="Caspase-like"/>
    <property type="match status" value="1"/>
</dbReference>
<evidence type="ECO:0000313" key="9">
    <source>
        <dbReference type="Proteomes" id="UP000194236"/>
    </source>
</evidence>
<dbReference type="Proteomes" id="UP000194236">
    <property type="component" value="Unassembled WGS sequence"/>
</dbReference>
<evidence type="ECO:0000313" key="8">
    <source>
        <dbReference type="EMBL" id="OTF72100.1"/>
    </source>
</evidence>
<sequence length="317" mass="37867">MDNRKAQFILDNLNKLAENFHLNAAFWERFESEKIFPKTYIDHMRDNSNGIDLKNLKKNLLIDITKRQSSSYEKLSKIFRDLYNFDLLDNWHKEYCINDNRIGSQTDVEKLRYTFERLNFKVFTRSNLTKAEMLDLMAKLNDDESLKNFDIFLLILMSHGRSTHILTVDGEYLDYEEIEQNFSHEKCPQLINKPKIIIFNCCRQAITDEIIKENNERKNSIKNDEVKDMIVKNFKISFTFQDYLSVRDEEQGTFFVNALVKSLDEYQDSSFDKILQRANHLLNEMTKHESNNVERRQVIEFIQRGVTKPIYFKTFQN</sequence>
<dbReference type="InterPro" id="IPR015917">
    <property type="entry name" value="Pept_C14A"/>
</dbReference>
<dbReference type="Pfam" id="PF00656">
    <property type="entry name" value="Peptidase_C14"/>
    <property type="match status" value="1"/>
</dbReference>
<proteinExistence type="inferred from homology"/>
<dbReference type="PROSITE" id="PS50207">
    <property type="entry name" value="CASPASE_P10"/>
    <property type="match status" value="1"/>
</dbReference>
<comment type="similarity">
    <text evidence="1 5">Belongs to the peptidase C14A family.</text>
</comment>
<reference evidence="8 9" key="1">
    <citation type="submission" date="2017-03" db="EMBL/GenBank/DDBJ databases">
        <title>Genome Survey of Euroglyphus maynei.</title>
        <authorList>
            <person name="Arlian L.G."/>
            <person name="Morgan M.S."/>
            <person name="Rider S.D."/>
        </authorList>
    </citation>
    <scope>NUCLEOTIDE SEQUENCE [LARGE SCALE GENOMIC DNA]</scope>
    <source>
        <strain evidence="8">Arlian Lab</strain>
        <tissue evidence="8">Whole body</tissue>
    </source>
</reference>
<dbReference type="GO" id="GO:0006915">
    <property type="term" value="P:apoptotic process"/>
    <property type="evidence" value="ECO:0007669"/>
    <property type="project" value="UniProtKB-KW"/>
</dbReference>
<evidence type="ECO:0000259" key="6">
    <source>
        <dbReference type="PROSITE" id="PS50207"/>
    </source>
</evidence>
<dbReference type="InterPro" id="IPR001309">
    <property type="entry name" value="Pept_C14_p20"/>
</dbReference>
<dbReference type="Gene3D" id="3.30.70.1470">
    <property type="entry name" value="Caspase-like"/>
    <property type="match status" value="1"/>
</dbReference>
<feature type="domain" description="Caspase family p10" evidence="6">
    <location>
        <begin position="239"/>
        <end position="314"/>
    </location>
</feature>
<dbReference type="PANTHER" id="PTHR47901:SF8">
    <property type="entry name" value="CASPASE-3"/>
    <property type="match status" value="1"/>
</dbReference>
<dbReference type="OrthoDB" id="6044770at2759"/>
<organism evidence="8 9">
    <name type="scientific">Euroglyphus maynei</name>
    <name type="common">Mayne's house dust mite</name>
    <dbReference type="NCBI Taxonomy" id="6958"/>
    <lineage>
        <taxon>Eukaryota</taxon>
        <taxon>Metazoa</taxon>
        <taxon>Ecdysozoa</taxon>
        <taxon>Arthropoda</taxon>
        <taxon>Chelicerata</taxon>
        <taxon>Arachnida</taxon>
        <taxon>Acari</taxon>
        <taxon>Acariformes</taxon>
        <taxon>Sarcoptiformes</taxon>
        <taxon>Astigmata</taxon>
        <taxon>Psoroptidia</taxon>
        <taxon>Analgoidea</taxon>
        <taxon>Pyroglyphidae</taxon>
        <taxon>Pyroglyphinae</taxon>
        <taxon>Euroglyphus</taxon>
    </lineage>
</organism>
<dbReference type="EMBL" id="MUJZ01057962">
    <property type="protein sequence ID" value="OTF72100.1"/>
    <property type="molecule type" value="Genomic_DNA"/>
</dbReference>
<dbReference type="GO" id="GO:0004197">
    <property type="term" value="F:cysteine-type endopeptidase activity"/>
    <property type="evidence" value="ECO:0007669"/>
    <property type="project" value="InterPro"/>
</dbReference>
<dbReference type="InterPro" id="IPR011600">
    <property type="entry name" value="Pept_C14_caspase"/>
</dbReference>
<evidence type="ECO:0000256" key="3">
    <source>
        <dbReference type="ARBA" id="ARBA00022703"/>
    </source>
</evidence>
<evidence type="ECO:0000256" key="4">
    <source>
        <dbReference type="ARBA" id="ARBA00022801"/>
    </source>
</evidence>
<evidence type="ECO:0000256" key="5">
    <source>
        <dbReference type="RuleBase" id="RU003971"/>
    </source>
</evidence>
<dbReference type="GO" id="GO:0006508">
    <property type="term" value="P:proteolysis"/>
    <property type="evidence" value="ECO:0007669"/>
    <property type="project" value="UniProtKB-KW"/>
</dbReference>
<name>A0A1Y3AUE4_EURMA</name>
<feature type="domain" description="Caspase family p20" evidence="7">
    <location>
        <begin position="101"/>
        <end position="203"/>
    </location>
</feature>
<dbReference type="Gene3D" id="3.40.50.1460">
    <property type="match status" value="1"/>
</dbReference>
<dbReference type="InterPro" id="IPR002398">
    <property type="entry name" value="Pept_C14"/>
</dbReference>
<dbReference type="PRINTS" id="PR00376">
    <property type="entry name" value="IL1BCENZYME"/>
</dbReference>
<protein>
    <submittedName>
        <fullName evidence="8">Caspase-like protein</fullName>
    </submittedName>
</protein>
<keyword evidence="4" id="KW-0378">Hydrolase</keyword>
<dbReference type="PROSITE" id="PS50208">
    <property type="entry name" value="CASPASE_P20"/>
    <property type="match status" value="1"/>
</dbReference>
<evidence type="ECO:0000256" key="2">
    <source>
        <dbReference type="ARBA" id="ARBA00022670"/>
    </source>
</evidence>